<organism evidence="1 2">
    <name type="scientific">Thanatephorus cucumeris (strain AG1-IA)</name>
    <name type="common">Rice sheath blight fungus</name>
    <name type="synonym">Rhizoctonia solani</name>
    <dbReference type="NCBI Taxonomy" id="983506"/>
    <lineage>
        <taxon>Eukaryota</taxon>
        <taxon>Fungi</taxon>
        <taxon>Dikarya</taxon>
        <taxon>Basidiomycota</taxon>
        <taxon>Agaricomycotina</taxon>
        <taxon>Agaricomycetes</taxon>
        <taxon>Cantharellales</taxon>
        <taxon>Ceratobasidiaceae</taxon>
        <taxon>Rhizoctonia</taxon>
        <taxon>Rhizoctonia solani AG-1</taxon>
    </lineage>
</organism>
<accession>L8X3V7</accession>
<comment type="caution">
    <text evidence="1">The sequence shown here is derived from an EMBL/GenBank/DDBJ whole genome shotgun (WGS) entry which is preliminary data.</text>
</comment>
<dbReference type="EMBL" id="AFRT01000581">
    <property type="protein sequence ID" value="ELU43304.1"/>
    <property type="molecule type" value="Genomic_DNA"/>
</dbReference>
<keyword evidence="2" id="KW-1185">Reference proteome</keyword>
<dbReference type="HOGENOM" id="CLU_2759564_0_0_1"/>
<name>L8X3V7_THACA</name>
<protein>
    <submittedName>
        <fullName evidence="1">Uncharacterized protein</fullName>
    </submittedName>
</protein>
<gene>
    <name evidence="1" type="ORF">AG1IA_02671</name>
</gene>
<dbReference type="AlphaFoldDB" id="L8X3V7"/>
<proteinExistence type="predicted"/>
<dbReference type="Proteomes" id="UP000011668">
    <property type="component" value="Unassembled WGS sequence"/>
</dbReference>
<reference evidence="1 2" key="1">
    <citation type="journal article" date="2013" name="Nat. Commun.">
        <title>The evolution and pathogenic mechanisms of the rice sheath blight pathogen.</title>
        <authorList>
            <person name="Zheng A."/>
            <person name="Lin R."/>
            <person name="Xu L."/>
            <person name="Qin P."/>
            <person name="Tang C."/>
            <person name="Ai P."/>
            <person name="Zhang D."/>
            <person name="Liu Y."/>
            <person name="Sun Z."/>
            <person name="Feng H."/>
            <person name="Wang Y."/>
            <person name="Chen Y."/>
            <person name="Liang X."/>
            <person name="Fu R."/>
            <person name="Li Q."/>
            <person name="Zhang J."/>
            <person name="Yu X."/>
            <person name="Xie Z."/>
            <person name="Ding L."/>
            <person name="Guan P."/>
            <person name="Tang J."/>
            <person name="Liang Y."/>
            <person name="Wang S."/>
            <person name="Deng Q."/>
            <person name="Li S."/>
            <person name="Zhu J."/>
            <person name="Wang L."/>
            <person name="Liu H."/>
            <person name="Li P."/>
        </authorList>
    </citation>
    <scope>NUCLEOTIDE SEQUENCE [LARGE SCALE GENOMIC DNA]</scope>
    <source>
        <strain evidence="2">AG-1 IA</strain>
    </source>
</reference>
<evidence type="ECO:0000313" key="1">
    <source>
        <dbReference type="EMBL" id="ELU43304.1"/>
    </source>
</evidence>
<evidence type="ECO:0000313" key="2">
    <source>
        <dbReference type="Proteomes" id="UP000011668"/>
    </source>
</evidence>
<sequence>MGRLCYWIIHSFAREPSLRYSLNFRTRGMDSAILGCKLHLALTTDDSQTPPPFKFGSQDAVSGCCCCKAQ</sequence>